<evidence type="ECO:0000313" key="13">
    <source>
        <dbReference type="EMBL" id="SMF93736.1"/>
    </source>
</evidence>
<evidence type="ECO:0000256" key="4">
    <source>
        <dbReference type="ARBA" id="ARBA00022519"/>
    </source>
</evidence>
<dbReference type="GO" id="GO:0005886">
    <property type="term" value="C:plasma membrane"/>
    <property type="evidence" value="ECO:0007669"/>
    <property type="project" value="UniProtKB-SubCell"/>
</dbReference>
<evidence type="ECO:0000256" key="8">
    <source>
        <dbReference type="ARBA" id="ARBA00023136"/>
    </source>
</evidence>
<feature type="domain" description="Cytochrome c assembly protein" evidence="11">
    <location>
        <begin position="89"/>
        <end position="295"/>
    </location>
</feature>
<accession>A0A1Y6CTW0</accession>
<dbReference type="GO" id="GO:0015232">
    <property type="term" value="F:heme transmembrane transporter activity"/>
    <property type="evidence" value="ECO:0007669"/>
    <property type="project" value="InterPro"/>
</dbReference>
<evidence type="ECO:0000256" key="9">
    <source>
        <dbReference type="ARBA" id="ARBA00037230"/>
    </source>
</evidence>
<keyword evidence="14" id="KW-1185">Reference proteome</keyword>
<dbReference type="Proteomes" id="UP000192923">
    <property type="component" value="Unassembled WGS sequence"/>
</dbReference>
<evidence type="ECO:0000256" key="1">
    <source>
        <dbReference type="ARBA" id="ARBA00004429"/>
    </source>
</evidence>
<feature type="domain" description="Cytochrome c-type biogenesis protein CcmF C-terminal" evidence="12">
    <location>
        <begin position="315"/>
        <end position="637"/>
    </location>
</feature>
<evidence type="ECO:0000256" key="5">
    <source>
        <dbReference type="ARBA" id="ARBA00022692"/>
    </source>
</evidence>
<feature type="transmembrane region" description="Helical" evidence="10">
    <location>
        <begin position="209"/>
        <end position="229"/>
    </location>
</feature>
<feature type="transmembrane region" description="Helical" evidence="10">
    <location>
        <begin position="452"/>
        <end position="470"/>
    </location>
</feature>
<dbReference type="NCBIfam" id="TIGR00353">
    <property type="entry name" value="nrfE"/>
    <property type="match status" value="1"/>
</dbReference>
<dbReference type="PANTHER" id="PTHR43653">
    <property type="entry name" value="CYTOCHROME C ASSEMBLY PROTEIN-RELATED"/>
    <property type="match status" value="1"/>
</dbReference>
<feature type="transmembrane region" description="Helical" evidence="10">
    <location>
        <begin position="177"/>
        <end position="197"/>
    </location>
</feature>
<comment type="similarity">
    <text evidence="2">Belongs to the CcmF/CycK/Ccl1/NrfE/CcsA family.</text>
</comment>
<sequence length="658" mass="71418">MSPELGHLALILALLTALMQATYPLLGAARRIPAWMAVGPAAGRAQFLFLAVSFGCLVAAFVNHDFSVLYVAQHSNSSLPLYYRISATWGAHEGSMLLWALILGLWTVMVTGFSRGLSLEFQARVLGVMGLVSVGILLFILLTSNPFERIVPAPADGNDLNPLLQDFGMTIHPPMLYMGYVGLSVAFAFAIAALLGGSLDSAWARWSRPWTLIAWVFLTAGIVLGSWWAYYELGWGGWWFWDPVENASFMPWLVATALLHSLAVTEKRGAFKAWTVLLAIFAFSLSLLGTFLVRSGVLTSVHAFASDPARGLFILVLLALVVGGSLLLYGLRAPAIRDTAQFGFVSKENLLLLNNILLVTASASILLGTLYPLLLDALKLGKISVGSPYFASVFAPLMTPICLLAGIGPMLAWREAQLGKLLFRVRYLALASLLLGIVATAVFWDIADIKALAGLTMAFWLAGSAGFTLWNRLRLRGSLAEGLRSQSRSVYGMTLAHCGIAVFLVGVVLSNGYSEEKIVKLAPGEAVEVGGYRIVFQGVTDVQGPNFVAREGDFQVLREGGEIARLSPQKRVYKVQRNMMTEAAIDPGLTRDLYVALGEPMEAGAWSVRAYYKPFIRWIWLGGVLMMSGGLFSAADRRYRLAREAAGPEAKLVGDLVR</sequence>
<feature type="transmembrane region" description="Helical" evidence="10">
    <location>
        <begin position="96"/>
        <end position="113"/>
    </location>
</feature>
<evidence type="ECO:0000256" key="2">
    <source>
        <dbReference type="ARBA" id="ARBA00009186"/>
    </source>
</evidence>
<dbReference type="STRING" id="1760988.SAMN02949497_1025"/>
<dbReference type="RefSeq" id="WP_085210540.1">
    <property type="nucleotide sequence ID" value="NZ_FXAM01000001.1"/>
</dbReference>
<feature type="transmembrane region" description="Helical" evidence="10">
    <location>
        <begin position="312"/>
        <end position="331"/>
    </location>
</feature>
<comment type="subcellular location">
    <subcellularLocation>
        <location evidence="1">Cell inner membrane</location>
        <topology evidence="1">Multi-pass membrane protein</topology>
    </subcellularLocation>
</comment>
<feature type="transmembrane region" description="Helical" evidence="10">
    <location>
        <begin position="249"/>
        <end position="266"/>
    </location>
</feature>
<dbReference type="OrthoDB" id="9761451at2"/>
<gene>
    <name evidence="13" type="ORF">SAMN02949497_1025</name>
</gene>
<organism evidence="13 14">
    <name type="scientific">Methylomagnum ishizawai</name>
    <dbReference type="NCBI Taxonomy" id="1760988"/>
    <lineage>
        <taxon>Bacteria</taxon>
        <taxon>Pseudomonadati</taxon>
        <taxon>Pseudomonadota</taxon>
        <taxon>Gammaproteobacteria</taxon>
        <taxon>Methylococcales</taxon>
        <taxon>Methylococcaceae</taxon>
        <taxon>Methylomagnum</taxon>
    </lineage>
</organism>
<feature type="transmembrane region" description="Helical" evidence="10">
    <location>
        <begin position="490"/>
        <end position="509"/>
    </location>
</feature>
<keyword evidence="3" id="KW-1003">Cell membrane</keyword>
<evidence type="ECO:0000256" key="7">
    <source>
        <dbReference type="ARBA" id="ARBA00022989"/>
    </source>
</evidence>
<evidence type="ECO:0000256" key="10">
    <source>
        <dbReference type="SAM" id="Phobius"/>
    </source>
</evidence>
<evidence type="ECO:0000313" key="14">
    <source>
        <dbReference type="Proteomes" id="UP000192923"/>
    </source>
</evidence>
<proteinExistence type="inferred from homology"/>
<dbReference type="InterPro" id="IPR002541">
    <property type="entry name" value="Cyt_c_assembly"/>
</dbReference>
<dbReference type="InterPro" id="IPR032523">
    <property type="entry name" value="CcmF_C"/>
</dbReference>
<feature type="transmembrane region" description="Helical" evidence="10">
    <location>
        <begin position="6"/>
        <end position="26"/>
    </location>
</feature>
<evidence type="ECO:0000259" key="11">
    <source>
        <dbReference type="Pfam" id="PF01578"/>
    </source>
</evidence>
<keyword evidence="5 10" id="KW-0812">Transmembrane</keyword>
<evidence type="ECO:0000256" key="3">
    <source>
        <dbReference type="ARBA" id="ARBA00022475"/>
    </source>
</evidence>
<evidence type="ECO:0000256" key="6">
    <source>
        <dbReference type="ARBA" id="ARBA00022748"/>
    </source>
</evidence>
<feature type="transmembrane region" description="Helical" evidence="10">
    <location>
        <begin position="615"/>
        <end position="635"/>
    </location>
</feature>
<dbReference type="Pfam" id="PF01578">
    <property type="entry name" value="Cytochrom_C_asm"/>
    <property type="match status" value="1"/>
</dbReference>
<keyword evidence="7 10" id="KW-1133">Transmembrane helix</keyword>
<evidence type="ECO:0000259" key="12">
    <source>
        <dbReference type="Pfam" id="PF16327"/>
    </source>
</evidence>
<feature type="transmembrane region" description="Helical" evidence="10">
    <location>
        <begin position="47"/>
        <end position="72"/>
    </location>
</feature>
<keyword evidence="8 10" id="KW-0472">Membrane</keyword>
<dbReference type="PRINTS" id="PR01410">
    <property type="entry name" value="CCBIOGENESIS"/>
</dbReference>
<feature type="transmembrane region" description="Helical" evidence="10">
    <location>
        <begin position="425"/>
        <end position="446"/>
    </location>
</feature>
<feature type="transmembrane region" description="Helical" evidence="10">
    <location>
        <begin position="125"/>
        <end position="142"/>
    </location>
</feature>
<dbReference type="InterPro" id="IPR003568">
    <property type="entry name" value="Cyt_c_biogenesis_CcmF"/>
</dbReference>
<dbReference type="NCBIfam" id="NF007691">
    <property type="entry name" value="PRK10369.1"/>
    <property type="match status" value="1"/>
</dbReference>
<comment type="function">
    <text evidence="9">Required for the biogenesis of c-type cytochromes. Possible subunit of a heme lyase.</text>
</comment>
<feature type="transmembrane region" description="Helical" evidence="10">
    <location>
        <begin position="352"/>
        <end position="373"/>
    </location>
</feature>
<feature type="transmembrane region" description="Helical" evidence="10">
    <location>
        <begin position="273"/>
        <end position="292"/>
    </location>
</feature>
<dbReference type="GO" id="GO:0017004">
    <property type="term" value="P:cytochrome complex assembly"/>
    <property type="evidence" value="ECO:0007669"/>
    <property type="project" value="UniProtKB-KW"/>
</dbReference>
<dbReference type="AlphaFoldDB" id="A0A1Y6CTW0"/>
<keyword evidence="6" id="KW-0201">Cytochrome c-type biogenesis</keyword>
<dbReference type="GO" id="GO:0020037">
    <property type="term" value="F:heme binding"/>
    <property type="evidence" value="ECO:0007669"/>
    <property type="project" value="InterPro"/>
</dbReference>
<name>A0A1Y6CTW0_9GAMM</name>
<dbReference type="InterPro" id="IPR003567">
    <property type="entry name" value="Cyt_c_biogenesis"/>
</dbReference>
<protein>
    <submittedName>
        <fullName evidence="13">Cytochrome c-type biogenesis protein CcmF</fullName>
    </submittedName>
</protein>
<dbReference type="PRINTS" id="PR01411">
    <property type="entry name" value="CCMFBIOGNSIS"/>
</dbReference>
<reference evidence="13 14" key="1">
    <citation type="submission" date="2016-12" db="EMBL/GenBank/DDBJ databases">
        <authorList>
            <person name="Song W.-J."/>
            <person name="Kurnit D.M."/>
        </authorList>
    </citation>
    <scope>NUCLEOTIDE SEQUENCE [LARGE SCALE GENOMIC DNA]</scope>
    <source>
        <strain evidence="13 14">175</strain>
    </source>
</reference>
<keyword evidence="4" id="KW-0997">Cell inner membrane</keyword>
<dbReference type="PANTHER" id="PTHR43653:SF1">
    <property type="entry name" value="CYTOCHROME C-TYPE BIOGENESIS PROTEIN CCMF"/>
    <property type="match status" value="1"/>
</dbReference>
<dbReference type="EMBL" id="FXAM01000001">
    <property type="protein sequence ID" value="SMF93736.1"/>
    <property type="molecule type" value="Genomic_DNA"/>
</dbReference>
<feature type="transmembrane region" description="Helical" evidence="10">
    <location>
        <begin position="393"/>
        <end position="413"/>
    </location>
</feature>
<dbReference type="Pfam" id="PF16327">
    <property type="entry name" value="CcmF_C"/>
    <property type="match status" value="1"/>
</dbReference>